<reference evidence="1 2" key="1">
    <citation type="journal article" date="2020" name="bioRxiv">
        <title>Whole genome comparisons of ergot fungi reveals the divergence and evolution of species within the genus Claviceps are the result of varying mechanisms driving genome evolution and host range expansion.</title>
        <authorList>
            <person name="Wyka S.A."/>
            <person name="Mondo S.J."/>
            <person name="Liu M."/>
            <person name="Dettman J."/>
            <person name="Nalam V."/>
            <person name="Broders K.D."/>
        </authorList>
    </citation>
    <scope>NUCLEOTIDE SEQUENCE [LARGE SCALE GENOMIC DNA]</scope>
    <source>
        <strain evidence="1 2">Clav52</strain>
    </source>
</reference>
<proteinExistence type="predicted"/>
<dbReference type="Proteomes" id="UP000707071">
    <property type="component" value="Unassembled WGS sequence"/>
</dbReference>
<evidence type="ECO:0000313" key="1">
    <source>
        <dbReference type="EMBL" id="KAG6290097.1"/>
    </source>
</evidence>
<protein>
    <submittedName>
        <fullName evidence="1">Uncharacterized protein</fullName>
    </submittedName>
</protein>
<comment type="caution">
    <text evidence="1">The sequence shown here is derived from an EMBL/GenBank/DDBJ whole genome shotgun (WGS) entry which is preliminary data.</text>
</comment>
<sequence>MGIANRFFGHLMTELKAMYWEYLCHQSSKHFAALANVFYSHHDTLFQSSTIRKLVKVTRSQSSRREFAQVLFNTCRASTPRSASTKHASWFRVFHHIVNSGMDEGSCITLIETALASVDIMWAPLPDCSPTLAVAKLVRKTTVDTRHQPAWKRDAKEAEMELSRGDEPPRKRIIDFGGARQIESLPVILHDGFELMIAEHAGKWPGVALHFEVVRDYLRRQIGQGGHQISLLLLLVLTLSASTTTPWMIARGTEMMEMQTKGFDLSKCRKKQPRFAAVLATKMVWFLQPEVFFPPKILLVKKNKKDKNVMSSTQDMKELLEQYKVSYWTLIALNWIEAKPGRPDPRMTDPKRPPILQDEDFTLRQHLREQWENLDRLRQEDSRRFLATVFGNERYDWATLCNGIFEK</sequence>
<keyword evidence="2" id="KW-1185">Reference proteome</keyword>
<accession>A0A9P7QHS2</accession>
<gene>
    <name evidence="1" type="ORF">E4U09_004607</name>
</gene>
<dbReference type="EMBL" id="SRRH01000375">
    <property type="protein sequence ID" value="KAG6290097.1"/>
    <property type="molecule type" value="Genomic_DNA"/>
</dbReference>
<name>A0A9P7QHS2_9HYPO</name>
<dbReference type="AlphaFoldDB" id="A0A9P7QHS2"/>
<organism evidence="1 2">
    <name type="scientific">Claviceps aff. purpurea</name>
    <dbReference type="NCBI Taxonomy" id="1967640"/>
    <lineage>
        <taxon>Eukaryota</taxon>
        <taxon>Fungi</taxon>
        <taxon>Dikarya</taxon>
        <taxon>Ascomycota</taxon>
        <taxon>Pezizomycotina</taxon>
        <taxon>Sordariomycetes</taxon>
        <taxon>Hypocreomycetidae</taxon>
        <taxon>Hypocreales</taxon>
        <taxon>Clavicipitaceae</taxon>
        <taxon>Claviceps</taxon>
    </lineage>
</organism>
<evidence type="ECO:0000313" key="2">
    <source>
        <dbReference type="Proteomes" id="UP000707071"/>
    </source>
</evidence>